<name>A0AA36GB58_9BILA</name>
<comment type="similarity">
    <text evidence="2">Belongs to the cytochrome c-type heme lyase family.</text>
</comment>
<organism evidence="15 16">
    <name type="scientific">Mesorhabditis spiculigera</name>
    <dbReference type="NCBI Taxonomy" id="96644"/>
    <lineage>
        <taxon>Eukaryota</taxon>
        <taxon>Metazoa</taxon>
        <taxon>Ecdysozoa</taxon>
        <taxon>Nematoda</taxon>
        <taxon>Chromadorea</taxon>
        <taxon>Rhabditida</taxon>
        <taxon>Rhabditina</taxon>
        <taxon>Rhabditomorpha</taxon>
        <taxon>Rhabditoidea</taxon>
        <taxon>Rhabditidae</taxon>
        <taxon>Mesorhabditinae</taxon>
        <taxon>Mesorhabditis</taxon>
    </lineage>
</organism>
<keyword evidence="7" id="KW-0349">Heme</keyword>
<feature type="non-terminal residue" evidence="15">
    <location>
        <position position="1"/>
    </location>
</feature>
<keyword evidence="6" id="KW-0268">Exocytosis</keyword>
<evidence type="ECO:0000313" key="15">
    <source>
        <dbReference type="EMBL" id="CAJ0587104.1"/>
    </source>
</evidence>
<comment type="similarity">
    <text evidence="3">Belongs to the SEC6 family.</text>
</comment>
<keyword evidence="11" id="KW-0496">Mitochondrion</keyword>
<keyword evidence="8" id="KW-0479">Metal-binding</keyword>
<evidence type="ECO:0000256" key="14">
    <source>
        <dbReference type="SAM" id="MobiDB-lite"/>
    </source>
</evidence>
<feature type="compositionally biased region" description="Polar residues" evidence="14">
    <location>
        <begin position="853"/>
        <end position="870"/>
    </location>
</feature>
<evidence type="ECO:0000256" key="9">
    <source>
        <dbReference type="ARBA" id="ARBA00022792"/>
    </source>
</evidence>
<proteinExistence type="inferred from homology"/>
<evidence type="ECO:0000256" key="11">
    <source>
        <dbReference type="ARBA" id="ARBA00023128"/>
    </source>
</evidence>
<dbReference type="Pfam" id="PF01265">
    <property type="entry name" value="Cyto_heme_lyase"/>
    <property type="match status" value="1"/>
</dbReference>
<dbReference type="AlphaFoldDB" id="A0AA36GB58"/>
<keyword evidence="5" id="KW-0813">Transport</keyword>
<keyword evidence="13" id="KW-0456">Lyase</keyword>
<dbReference type="Gene3D" id="1.10.357.50">
    <property type="match status" value="1"/>
</dbReference>
<dbReference type="InterPro" id="IPR042532">
    <property type="entry name" value="EXOC3/Sec6_C"/>
</dbReference>
<dbReference type="EMBL" id="CATQJA010002709">
    <property type="protein sequence ID" value="CAJ0587104.1"/>
    <property type="molecule type" value="Genomic_DNA"/>
</dbReference>
<dbReference type="Gene3D" id="1.10.357.70">
    <property type="entry name" value="Exocyst complex component Sec6, C-terminal domain"/>
    <property type="match status" value="1"/>
</dbReference>
<dbReference type="GO" id="GO:0051601">
    <property type="term" value="P:exocyst localization"/>
    <property type="evidence" value="ECO:0007669"/>
    <property type="project" value="TreeGrafter"/>
</dbReference>
<reference evidence="15" key="1">
    <citation type="submission" date="2023-06" db="EMBL/GenBank/DDBJ databases">
        <authorList>
            <person name="Delattre M."/>
        </authorList>
    </citation>
    <scope>NUCLEOTIDE SEQUENCE</scope>
    <source>
        <strain evidence="15">AF72</strain>
    </source>
</reference>
<dbReference type="GO" id="GO:0004408">
    <property type="term" value="F:holocytochrome-c synthase activity"/>
    <property type="evidence" value="ECO:0007669"/>
    <property type="project" value="UniProtKB-EC"/>
</dbReference>
<feature type="region of interest" description="Disordered" evidence="14">
    <location>
        <begin position="838"/>
        <end position="870"/>
    </location>
</feature>
<evidence type="ECO:0000256" key="10">
    <source>
        <dbReference type="ARBA" id="ARBA00023004"/>
    </source>
</evidence>
<dbReference type="PANTHER" id="PTHR21292">
    <property type="entry name" value="EXOCYST COMPLEX COMPONENT SEC6-RELATED"/>
    <property type="match status" value="1"/>
</dbReference>
<sequence length="1056" mass="121049">MSGEDEAYQAALKQVAEMFQRPDQLEKLPELKKKADRKKAAVEAMLRTAVHSQLEGVRTAIQQLNQAHDDIMLVENELAEICTRLKPFPALKERLSELRDAIALHGQYQAAMENLNHIYNINETVEEGRKAIANNKLLLGHKHIMDLELARDELLFELHKMQATNNQDLDRRLLTKYFEEVDHLVKNLAEGMWFILGRALSMVKGNEHGNGPQELVSCLRIVEREERIDKYYLERHGATNFMPPGRPRKWRKKTFEILEGSVNGRIEGMQIEDRTTNKSWLARYLEVLRVNVRDDLLTARTAAIPCFPPEYQIFDRFVNMYHRAVSRRLREIANDDLLKNEVVQLLSWIGEYPSEAMLGNPRFKLNVPAILSDIPLVPKTTLKELHDQFIEMQRLEVRGYLKKTVDQEKDDWYKHIRPEEDSSSGIYYTQLPSILFGIIHDAVDVTKLISVDLIPAIIHVCIEESLEFADHYRNATMAFKGKYFEERSRFKEYTSTMIAIANNLQTCIENTDKYMKHIRMSDTDVETVGSLSGRATRRETLENIDKLNAKWNDGIFKSVNGLMEEVMADISEHMAEVFTKKWLQSSTSMETICITIHDYYGDHRHLRPYILLTLMTELQYKVVAEYIVAIENRRLTFASYEERALAGKRLQADAERIKRVFGEMDFSGGANFADVTDDSRLPSISYILTQIASVVSLRDKSLLSLEATTFARKFPDCGAEFLAALLSNREDVGRSEAKTLAEETMSHVQFHPRDSAVQRLMDVARAGGQAWSIPVSFSAQESKQPNETPEEYAARLRSARRNIASVQGATDYQSECPSAGATAGGCPVQHQALDPANNELAHPNQKPAPDQPFTLSTSRQKSSIPRAGTESTWVYPSPQMFWNAMLKKGWRWEDDHLSQKDMENIIRIHNANNEEAWMEVLKWELMLHPECGNPQLKSFKGDAQNLSPRARLRGWLGYQLPFDRHDWIVDRCGQAEVRYVIDYYDGGAVDPKSKLFTHLDVRPAMNRPGNIWDRMVVAYWRLKFEAADYFGFTPSFPMPPNKGHDVHHIPPTAPSS</sequence>
<evidence type="ECO:0000256" key="1">
    <source>
        <dbReference type="ARBA" id="ARBA00004273"/>
    </source>
</evidence>
<evidence type="ECO:0000256" key="3">
    <source>
        <dbReference type="ARBA" id="ARBA00009447"/>
    </source>
</evidence>
<keyword evidence="16" id="KW-1185">Reference proteome</keyword>
<dbReference type="PROSITE" id="PS00822">
    <property type="entry name" value="CYTO_HEME_LYASE_2"/>
    <property type="match status" value="1"/>
</dbReference>
<dbReference type="GO" id="GO:0000145">
    <property type="term" value="C:exocyst"/>
    <property type="evidence" value="ECO:0007669"/>
    <property type="project" value="InterPro"/>
</dbReference>
<evidence type="ECO:0000256" key="4">
    <source>
        <dbReference type="ARBA" id="ARBA00012218"/>
    </source>
</evidence>
<protein>
    <recommendedName>
        <fullName evidence="4">holocytochrome-c synthase</fullName>
        <ecNumber evidence="4">4.4.1.17</ecNumber>
    </recommendedName>
</protein>
<dbReference type="EC" id="4.4.1.17" evidence="4"/>
<keyword evidence="12" id="KW-0472">Membrane</keyword>
<evidence type="ECO:0000256" key="7">
    <source>
        <dbReference type="ARBA" id="ARBA00022617"/>
    </source>
</evidence>
<evidence type="ECO:0000256" key="13">
    <source>
        <dbReference type="ARBA" id="ARBA00023239"/>
    </source>
</evidence>
<evidence type="ECO:0000256" key="5">
    <source>
        <dbReference type="ARBA" id="ARBA00022448"/>
    </source>
</evidence>
<dbReference type="InterPro" id="IPR000511">
    <property type="entry name" value="Holocyt_c/c1_synthase"/>
</dbReference>
<evidence type="ECO:0000256" key="8">
    <source>
        <dbReference type="ARBA" id="ARBA00022723"/>
    </source>
</evidence>
<comment type="subcellular location">
    <subcellularLocation>
        <location evidence="1">Mitochondrion inner membrane</location>
    </subcellularLocation>
</comment>
<gene>
    <name evidence="15" type="ORF">MSPICULIGERA_LOCUS25082</name>
</gene>
<keyword evidence="9" id="KW-0999">Mitochondrion inner membrane</keyword>
<dbReference type="GO" id="GO:0005743">
    <property type="term" value="C:mitochondrial inner membrane"/>
    <property type="evidence" value="ECO:0007669"/>
    <property type="project" value="UniProtKB-SubCell"/>
</dbReference>
<evidence type="ECO:0000256" key="2">
    <source>
        <dbReference type="ARBA" id="ARBA00007255"/>
    </source>
</evidence>
<evidence type="ECO:0000256" key="6">
    <source>
        <dbReference type="ARBA" id="ARBA00022483"/>
    </source>
</evidence>
<comment type="caution">
    <text evidence="15">The sequence shown here is derived from an EMBL/GenBank/DDBJ whole genome shotgun (WGS) entry which is preliminary data.</text>
</comment>
<dbReference type="GO" id="GO:0006887">
    <property type="term" value="P:exocytosis"/>
    <property type="evidence" value="ECO:0007669"/>
    <property type="project" value="UniProtKB-KW"/>
</dbReference>
<dbReference type="PANTHER" id="PTHR21292:SF1">
    <property type="entry name" value="EXOCYST COMPLEX COMPONENT 3"/>
    <property type="match status" value="1"/>
</dbReference>
<dbReference type="GO" id="GO:0000149">
    <property type="term" value="F:SNARE binding"/>
    <property type="evidence" value="ECO:0007669"/>
    <property type="project" value="TreeGrafter"/>
</dbReference>
<dbReference type="Pfam" id="PF06046">
    <property type="entry name" value="Sec6"/>
    <property type="match status" value="1"/>
</dbReference>
<evidence type="ECO:0000256" key="12">
    <source>
        <dbReference type="ARBA" id="ARBA00023136"/>
    </source>
</evidence>
<evidence type="ECO:0000313" key="16">
    <source>
        <dbReference type="Proteomes" id="UP001177023"/>
    </source>
</evidence>
<dbReference type="Proteomes" id="UP001177023">
    <property type="component" value="Unassembled WGS sequence"/>
</dbReference>
<keyword evidence="10" id="KW-0408">Iron</keyword>
<dbReference type="InterPro" id="IPR010326">
    <property type="entry name" value="EXOC3/Sec6"/>
</dbReference>
<accession>A0AA36GB58</accession>
<dbReference type="GO" id="GO:0046872">
    <property type="term" value="F:metal ion binding"/>
    <property type="evidence" value="ECO:0007669"/>
    <property type="project" value="UniProtKB-KW"/>
</dbReference>